<gene>
    <name evidence="3" type="ORF">NX02_22400</name>
</gene>
<dbReference type="Proteomes" id="UP000018851">
    <property type="component" value="Chromosome"/>
</dbReference>
<keyword evidence="1" id="KW-0732">Signal</keyword>
<reference evidence="3 4" key="1">
    <citation type="submission" date="2013-07" db="EMBL/GenBank/DDBJ databases">
        <title>Completed genome of Sphingomonas sanxanigenens NX02.</title>
        <authorList>
            <person name="Ma T."/>
            <person name="Huang H."/>
            <person name="Wu M."/>
            <person name="Li X."/>
            <person name="Li G."/>
        </authorList>
    </citation>
    <scope>NUCLEOTIDE SEQUENCE [LARGE SCALE GENOMIC DNA]</scope>
    <source>
        <strain evidence="3 4">NX02</strain>
    </source>
</reference>
<dbReference type="Gene3D" id="3.40.50.150">
    <property type="entry name" value="Vaccinia Virus protein VP39"/>
    <property type="match status" value="1"/>
</dbReference>
<proteinExistence type="predicted"/>
<dbReference type="InterPro" id="IPR025714">
    <property type="entry name" value="Methyltranfer_dom"/>
</dbReference>
<dbReference type="SUPFAM" id="SSF53335">
    <property type="entry name" value="S-adenosyl-L-methionine-dependent methyltransferases"/>
    <property type="match status" value="1"/>
</dbReference>
<organism evidence="3 4">
    <name type="scientific">Sphingomonas sanxanigenens DSM 19645 = NX02</name>
    <dbReference type="NCBI Taxonomy" id="1123269"/>
    <lineage>
        <taxon>Bacteria</taxon>
        <taxon>Pseudomonadati</taxon>
        <taxon>Pseudomonadota</taxon>
        <taxon>Alphaproteobacteria</taxon>
        <taxon>Sphingomonadales</taxon>
        <taxon>Sphingomonadaceae</taxon>
        <taxon>Sphingomonas</taxon>
    </lineage>
</organism>
<dbReference type="CDD" id="cd02440">
    <property type="entry name" value="AdoMet_MTases"/>
    <property type="match status" value="1"/>
</dbReference>
<dbReference type="InterPro" id="IPR029063">
    <property type="entry name" value="SAM-dependent_MTases_sf"/>
</dbReference>
<dbReference type="KEGG" id="ssan:NX02_22400"/>
<dbReference type="OrthoDB" id="9784101at2"/>
<dbReference type="EMBL" id="CP006644">
    <property type="protein sequence ID" value="AHE56100.1"/>
    <property type="molecule type" value="Genomic_DNA"/>
</dbReference>
<evidence type="ECO:0000313" key="4">
    <source>
        <dbReference type="Proteomes" id="UP000018851"/>
    </source>
</evidence>
<feature type="domain" description="Methyltransferase" evidence="2">
    <location>
        <begin position="66"/>
        <end position="176"/>
    </location>
</feature>
<protein>
    <recommendedName>
        <fullName evidence="2">Methyltransferase domain-containing protein</fullName>
    </recommendedName>
</protein>
<dbReference type="HOGENOM" id="CLU_037990_16_0_5"/>
<evidence type="ECO:0000256" key="1">
    <source>
        <dbReference type="SAM" id="SignalP"/>
    </source>
</evidence>
<evidence type="ECO:0000313" key="3">
    <source>
        <dbReference type="EMBL" id="AHE56100.1"/>
    </source>
</evidence>
<dbReference type="PATRIC" id="fig|1123269.5.peg.4380"/>
<dbReference type="eggNOG" id="COG2226">
    <property type="taxonomic scope" value="Bacteria"/>
</dbReference>
<dbReference type="Pfam" id="PF13847">
    <property type="entry name" value="Methyltransf_31"/>
    <property type="match status" value="1"/>
</dbReference>
<dbReference type="RefSeq" id="WP_025294230.1">
    <property type="nucleotide sequence ID" value="NZ_CP006644.1"/>
</dbReference>
<feature type="signal peptide" evidence="1">
    <location>
        <begin position="1"/>
        <end position="19"/>
    </location>
</feature>
<evidence type="ECO:0000259" key="2">
    <source>
        <dbReference type="Pfam" id="PF13847"/>
    </source>
</evidence>
<accession>W0AKA3</accession>
<dbReference type="PROSITE" id="PS51257">
    <property type="entry name" value="PROKAR_LIPOPROTEIN"/>
    <property type="match status" value="1"/>
</dbReference>
<feature type="chain" id="PRO_5004785500" description="Methyltransferase domain-containing protein" evidence="1">
    <location>
        <begin position="20"/>
        <end position="233"/>
    </location>
</feature>
<dbReference type="STRING" id="1123269.NX02_22400"/>
<dbReference type="PANTHER" id="PTHR43861">
    <property type="entry name" value="TRANS-ACONITATE 2-METHYLTRANSFERASE-RELATED"/>
    <property type="match status" value="1"/>
</dbReference>
<name>W0AKA3_9SPHN</name>
<sequence length="233" mass="25781">MTRTAACLLVALLVAACHGSGPREYKSKDFPQASRPVAAIVSSRWSTEEARDRLNEADNVMRRAGIKPGMTVADIGAGEGYYTIRLAQRVGVDGRVLAQDIIPQVRDALAERVTREALDNVSVKLGEPNDPKLPEGSFDRIFMVQMYHEIASPYEFLWRLRPALKPDGEVIVVDADRPTNQHGTPHALLACEFEAIGYKLIERQPMPAVDGYLARFRAVGTRPEPRDIKVCKG</sequence>
<keyword evidence="4" id="KW-1185">Reference proteome</keyword>
<dbReference type="AlphaFoldDB" id="W0AKA3"/>